<proteinExistence type="predicted"/>
<keyword evidence="2" id="KW-1185">Reference proteome</keyword>
<evidence type="ECO:0000313" key="2">
    <source>
        <dbReference type="Proteomes" id="UP001267878"/>
    </source>
</evidence>
<gene>
    <name evidence="1" type="ORF">J2X04_002845</name>
</gene>
<dbReference type="Proteomes" id="UP001267878">
    <property type="component" value="Unassembled WGS sequence"/>
</dbReference>
<sequence>MLSLGLAACVPAQMRIPDGFAGQADSFEVSGHSPRRFNEPVRFGPYSALEMREGSTFAWAIPLGVADLGRRSRPFAFTLVAREQAPVEVQCRARTWTFGGDSDRGVELDLTALAGPMLACGLRFDDGAALPLELARDGTGFHGRLASPWGVYTLRGVHGFAGSSIPSSVANGFEVLRGQRSVALVDRLNAGRVHFDGRLAADERVYLAAAAAALLMLDEEVEL</sequence>
<evidence type="ECO:0008006" key="3">
    <source>
        <dbReference type="Google" id="ProtNLM"/>
    </source>
</evidence>
<reference evidence="1 2" key="1">
    <citation type="submission" date="2023-07" db="EMBL/GenBank/DDBJ databases">
        <title>Sorghum-associated microbial communities from plants grown in Nebraska, USA.</title>
        <authorList>
            <person name="Schachtman D."/>
        </authorList>
    </citation>
    <scope>NUCLEOTIDE SEQUENCE [LARGE SCALE GENOMIC DNA]</scope>
    <source>
        <strain evidence="1 2">BE187</strain>
    </source>
</reference>
<evidence type="ECO:0000313" key="1">
    <source>
        <dbReference type="EMBL" id="MDR7100464.1"/>
    </source>
</evidence>
<dbReference type="EMBL" id="JAVDVW010000002">
    <property type="protein sequence ID" value="MDR7100464.1"/>
    <property type="molecule type" value="Genomic_DNA"/>
</dbReference>
<comment type="caution">
    <text evidence="1">The sequence shown here is derived from an EMBL/GenBank/DDBJ whole genome shotgun (WGS) entry which is preliminary data.</text>
</comment>
<organism evidence="1 2">
    <name type="scientific">Agrilutibacter niabensis</name>
    <dbReference type="NCBI Taxonomy" id="380628"/>
    <lineage>
        <taxon>Bacteria</taxon>
        <taxon>Pseudomonadati</taxon>
        <taxon>Pseudomonadota</taxon>
        <taxon>Gammaproteobacteria</taxon>
        <taxon>Lysobacterales</taxon>
        <taxon>Lysobacteraceae</taxon>
        <taxon>Agrilutibacter</taxon>
    </lineage>
</organism>
<protein>
    <recommendedName>
        <fullName evidence="3">Lipoprotein</fullName>
    </recommendedName>
</protein>
<name>A0ABU1VSL4_9GAMM</name>
<accession>A0ABU1VSL4</accession>